<name>A0A814L9L0_9BILA</name>
<proteinExistence type="predicted"/>
<organism evidence="2 3">
    <name type="scientific">Rotaria sordida</name>
    <dbReference type="NCBI Taxonomy" id="392033"/>
    <lineage>
        <taxon>Eukaryota</taxon>
        <taxon>Metazoa</taxon>
        <taxon>Spiralia</taxon>
        <taxon>Gnathifera</taxon>
        <taxon>Rotifera</taxon>
        <taxon>Eurotatoria</taxon>
        <taxon>Bdelloidea</taxon>
        <taxon>Philodinida</taxon>
        <taxon>Philodinidae</taxon>
        <taxon>Rotaria</taxon>
    </lineage>
</organism>
<dbReference type="AlphaFoldDB" id="A0A814L9L0"/>
<dbReference type="InterPro" id="IPR036249">
    <property type="entry name" value="Thioredoxin-like_sf"/>
</dbReference>
<evidence type="ECO:0000313" key="3">
    <source>
        <dbReference type="Proteomes" id="UP000663864"/>
    </source>
</evidence>
<dbReference type="Gene3D" id="3.40.30.10">
    <property type="entry name" value="Glutaredoxin"/>
    <property type="match status" value="1"/>
</dbReference>
<reference evidence="2" key="1">
    <citation type="submission" date="2021-02" db="EMBL/GenBank/DDBJ databases">
        <authorList>
            <person name="Nowell W R."/>
        </authorList>
    </citation>
    <scope>NUCLEOTIDE SEQUENCE</scope>
</reference>
<dbReference type="Pfam" id="PF01323">
    <property type="entry name" value="DSBA"/>
    <property type="match status" value="1"/>
</dbReference>
<gene>
    <name evidence="2" type="ORF">ZHD862_LOCUS15622</name>
</gene>
<dbReference type="EMBL" id="CAJNOT010000713">
    <property type="protein sequence ID" value="CAF1062117.1"/>
    <property type="molecule type" value="Genomic_DNA"/>
</dbReference>
<evidence type="ECO:0000313" key="2">
    <source>
        <dbReference type="EMBL" id="CAF1062117.1"/>
    </source>
</evidence>
<sequence>MAMKQLLKIHIVSDNICPWCYVGKRRLEKALSQIDTSNINVSISWYPFELDPNLPSDGSLIKMDRYKQKFGEARVKQMLPQMIETGKQEGIQFSFGGKVENGEKKQNDLINILFRAYFEQEQHLSDHQVLIRAAELVGFNPNEIKQFLQSDKYKKEVREEINQSQEHGISGVPHFRINDKIELSGAQDPQQFIQAFKKAGVNV</sequence>
<dbReference type="InterPro" id="IPR001853">
    <property type="entry name" value="DSBA-like_thioredoxin_dom"/>
</dbReference>
<evidence type="ECO:0000259" key="1">
    <source>
        <dbReference type="Pfam" id="PF01323"/>
    </source>
</evidence>
<dbReference type="GO" id="GO:0016491">
    <property type="term" value="F:oxidoreductase activity"/>
    <property type="evidence" value="ECO:0007669"/>
    <property type="project" value="InterPro"/>
</dbReference>
<feature type="domain" description="DSBA-like thioredoxin" evidence="1">
    <location>
        <begin position="9"/>
        <end position="196"/>
    </location>
</feature>
<protein>
    <recommendedName>
        <fullName evidence="1">DSBA-like thioredoxin domain-containing protein</fullName>
    </recommendedName>
</protein>
<dbReference type="PANTHER" id="PTHR13887:SF41">
    <property type="entry name" value="THIOREDOXIN SUPERFAMILY PROTEIN"/>
    <property type="match status" value="1"/>
</dbReference>
<dbReference type="PANTHER" id="PTHR13887">
    <property type="entry name" value="GLUTATHIONE S-TRANSFERASE KAPPA"/>
    <property type="match status" value="1"/>
</dbReference>
<dbReference type="CDD" id="cd03024">
    <property type="entry name" value="DsbA_FrnE"/>
    <property type="match status" value="1"/>
</dbReference>
<dbReference type="Proteomes" id="UP000663864">
    <property type="component" value="Unassembled WGS sequence"/>
</dbReference>
<dbReference type="SUPFAM" id="SSF52833">
    <property type="entry name" value="Thioredoxin-like"/>
    <property type="match status" value="1"/>
</dbReference>
<accession>A0A814L9L0</accession>
<comment type="caution">
    <text evidence="2">The sequence shown here is derived from an EMBL/GenBank/DDBJ whole genome shotgun (WGS) entry which is preliminary data.</text>
</comment>